<keyword evidence="2" id="KW-0812">Transmembrane</keyword>
<comment type="caution">
    <text evidence="3">The sequence shown here is derived from an EMBL/GenBank/DDBJ whole genome shotgun (WGS) entry which is preliminary data.</text>
</comment>
<keyword evidence="2" id="KW-1133">Transmembrane helix</keyword>
<sequence>MLQYLFGSTDVDENSFGLNSGTSRNGTHENADAFPKTPSGINIKAEKVSAVAKESSIPNNEETSHFENTTTHRPKKWGFFVTKSGQTRKRDILEICVHVVMAVAAIMVLELNGLSVFAILAARVDSTYPSTSIKYTTEGPFTQISPCEPVLFYPDASTEDVG</sequence>
<evidence type="ECO:0000256" key="2">
    <source>
        <dbReference type="SAM" id="Phobius"/>
    </source>
</evidence>
<keyword evidence="2" id="KW-0472">Membrane</keyword>
<name>A0A9N9Q5I6_9HELO</name>
<dbReference type="Proteomes" id="UP000701801">
    <property type="component" value="Unassembled WGS sequence"/>
</dbReference>
<gene>
    <name evidence="3" type="ORF">HYALB_00004127</name>
</gene>
<evidence type="ECO:0000256" key="1">
    <source>
        <dbReference type="SAM" id="MobiDB-lite"/>
    </source>
</evidence>
<dbReference type="EMBL" id="CAJVRM010000104">
    <property type="protein sequence ID" value="CAG8974431.1"/>
    <property type="molecule type" value="Genomic_DNA"/>
</dbReference>
<accession>A0A9N9Q5I6</accession>
<feature type="compositionally biased region" description="Polar residues" evidence="1">
    <location>
        <begin position="16"/>
        <end position="25"/>
    </location>
</feature>
<evidence type="ECO:0000313" key="4">
    <source>
        <dbReference type="Proteomes" id="UP000701801"/>
    </source>
</evidence>
<feature type="region of interest" description="Disordered" evidence="1">
    <location>
        <begin position="16"/>
        <end position="39"/>
    </location>
</feature>
<evidence type="ECO:0000313" key="3">
    <source>
        <dbReference type="EMBL" id="CAG8974431.1"/>
    </source>
</evidence>
<feature type="transmembrane region" description="Helical" evidence="2">
    <location>
        <begin position="95"/>
        <end position="122"/>
    </location>
</feature>
<dbReference type="AlphaFoldDB" id="A0A9N9Q5I6"/>
<keyword evidence="4" id="KW-1185">Reference proteome</keyword>
<organism evidence="3 4">
    <name type="scientific">Hymenoscyphus albidus</name>
    <dbReference type="NCBI Taxonomy" id="595503"/>
    <lineage>
        <taxon>Eukaryota</taxon>
        <taxon>Fungi</taxon>
        <taxon>Dikarya</taxon>
        <taxon>Ascomycota</taxon>
        <taxon>Pezizomycotina</taxon>
        <taxon>Leotiomycetes</taxon>
        <taxon>Helotiales</taxon>
        <taxon>Helotiaceae</taxon>
        <taxon>Hymenoscyphus</taxon>
    </lineage>
</organism>
<protein>
    <submittedName>
        <fullName evidence="3">Uncharacterized protein</fullName>
    </submittedName>
</protein>
<reference evidence="3" key="1">
    <citation type="submission" date="2021-07" db="EMBL/GenBank/DDBJ databases">
        <authorList>
            <person name="Durling M."/>
        </authorList>
    </citation>
    <scope>NUCLEOTIDE SEQUENCE</scope>
</reference>
<proteinExistence type="predicted"/>